<protein>
    <recommendedName>
        <fullName evidence="3">DUF2255 domain-containing protein</fullName>
    </recommendedName>
</protein>
<evidence type="ECO:0000313" key="1">
    <source>
        <dbReference type="EMBL" id="AZG44543.1"/>
    </source>
</evidence>
<evidence type="ECO:0008006" key="3">
    <source>
        <dbReference type="Google" id="ProtNLM"/>
    </source>
</evidence>
<dbReference type="AlphaFoldDB" id="A0A3G8JHR6"/>
<dbReference type="RefSeq" id="WP_232016785.1">
    <property type="nucleotide sequence ID" value="NZ_CP033972.1"/>
</dbReference>
<dbReference type="KEGG" id="gom:D7316_01129"/>
<keyword evidence="2" id="KW-1185">Reference proteome</keyword>
<evidence type="ECO:0000313" key="2">
    <source>
        <dbReference type="Proteomes" id="UP000271469"/>
    </source>
</evidence>
<dbReference type="InterPro" id="IPR016888">
    <property type="entry name" value="UCP028498"/>
</dbReference>
<reference evidence="1 2" key="1">
    <citation type="submission" date="2018-11" db="EMBL/GenBank/DDBJ databases">
        <title>Gordonia insulae sp. nov., isolated from an island soil.</title>
        <authorList>
            <person name="Kim Y.S."/>
            <person name="Kim S.B."/>
        </authorList>
    </citation>
    <scope>NUCLEOTIDE SEQUENCE [LARGE SCALE GENOMIC DNA]</scope>
    <source>
        <strain evidence="1 2">MMS17-SY073</strain>
    </source>
</reference>
<sequence>MNTSRVWTQHELDQIGATSELQISAPKAGGSWRRPVPIWVVCVDGCVYVRTWYRRDNGWFGDAVRSQHARVSVPGLSTDVAVTDLGDSDSRLRIAVDDAYRAKYAEHGSGSVGGMVTDDAAASTLQLTPWAGS</sequence>
<accession>A0A3G8JHR6</accession>
<organism evidence="1 2">
    <name type="scientific">Gordonia insulae</name>
    <dbReference type="NCBI Taxonomy" id="2420509"/>
    <lineage>
        <taxon>Bacteria</taxon>
        <taxon>Bacillati</taxon>
        <taxon>Actinomycetota</taxon>
        <taxon>Actinomycetes</taxon>
        <taxon>Mycobacteriales</taxon>
        <taxon>Gordoniaceae</taxon>
        <taxon>Gordonia</taxon>
    </lineage>
</organism>
<name>A0A3G8JHR6_9ACTN</name>
<gene>
    <name evidence="1" type="ORF">D7316_01129</name>
</gene>
<proteinExistence type="predicted"/>
<dbReference type="Proteomes" id="UP000271469">
    <property type="component" value="Chromosome"/>
</dbReference>
<dbReference type="EMBL" id="CP033972">
    <property type="protein sequence ID" value="AZG44543.1"/>
    <property type="molecule type" value="Genomic_DNA"/>
</dbReference>
<dbReference type="Pfam" id="PF10012">
    <property type="entry name" value="DUF2255"/>
    <property type="match status" value="1"/>
</dbReference>